<dbReference type="EnsemblMetazoa" id="AMEC007310-RA">
    <property type="protein sequence ID" value="AMEC007310-PA"/>
    <property type="gene ID" value="AMEC007310"/>
</dbReference>
<dbReference type="Proteomes" id="UP000075902">
    <property type="component" value="Unassembled WGS sequence"/>
</dbReference>
<feature type="coiled-coil region" evidence="1">
    <location>
        <begin position="92"/>
        <end position="119"/>
    </location>
</feature>
<protein>
    <submittedName>
        <fullName evidence="3">Uncharacterized protein</fullName>
    </submittedName>
</protein>
<name>A0A182TS32_9DIPT</name>
<reference evidence="3" key="2">
    <citation type="submission" date="2020-05" db="UniProtKB">
        <authorList>
            <consortium name="EnsemblMetazoa"/>
        </authorList>
    </citation>
    <scope>IDENTIFICATION</scope>
    <source>
        <strain evidence="3">CM1001059</strain>
    </source>
</reference>
<evidence type="ECO:0000313" key="3">
    <source>
        <dbReference type="EnsemblMetazoa" id="AMEC007310-PA"/>
    </source>
</evidence>
<feature type="compositionally biased region" description="Polar residues" evidence="2">
    <location>
        <begin position="54"/>
        <end position="71"/>
    </location>
</feature>
<feature type="region of interest" description="Disordered" evidence="2">
    <location>
        <begin position="51"/>
        <end position="86"/>
    </location>
</feature>
<evidence type="ECO:0000256" key="1">
    <source>
        <dbReference type="SAM" id="Coils"/>
    </source>
</evidence>
<keyword evidence="1" id="KW-0175">Coiled coil</keyword>
<dbReference type="AlphaFoldDB" id="A0A182TS32"/>
<feature type="compositionally biased region" description="Basic and acidic residues" evidence="2">
    <location>
        <begin position="1"/>
        <end position="19"/>
    </location>
</feature>
<reference evidence="4" key="1">
    <citation type="submission" date="2014-01" db="EMBL/GenBank/DDBJ databases">
        <title>The Genome Sequence of Anopheles melas CM1001059_A (V2).</title>
        <authorList>
            <consortium name="The Broad Institute Genomics Platform"/>
            <person name="Neafsey D.E."/>
            <person name="Besansky N."/>
            <person name="Howell P."/>
            <person name="Walton C."/>
            <person name="Young S.K."/>
            <person name="Zeng Q."/>
            <person name="Gargeya S."/>
            <person name="Fitzgerald M."/>
            <person name="Haas B."/>
            <person name="Abouelleil A."/>
            <person name="Allen A.W."/>
            <person name="Alvarado L."/>
            <person name="Arachchi H.M."/>
            <person name="Berlin A.M."/>
            <person name="Chapman S.B."/>
            <person name="Gainer-Dewar J."/>
            <person name="Goldberg J."/>
            <person name="Griggs A."/>
            <person name="Gujja S."/>
            <person name="Hansen M."/>
            <person name="Howarth C."/>
            <person name="Imamovic A."/>
            <person name="Ireland A."/>
            <person name="Larimer J."/>
            <person name="McCowan C."/>
            <person name="Murphy C."/>
            <person name="Pearson M."/>
            <person name="Poon T.W."/>
            <person name="Priest M."/>
            <person name="Roberts A."/>
            <person name="Saif S."/>
            <person name="Shea T."/>
            <person name="Sisk P."/>
            <person name="Sykes S."/>
            <person name="Wortman J."/>
            <person name="Nusbaum C."/>
            <person name="Birren B."/>
        </authorList>
    </citation>
    <scope>NUCLEOTIDE SEQUENCE [LARGE SCALE GENOMIC DNA]</scope>
    <source>
        <strain evidence="4">CM1001059</strain>
    </source>
</reference>
<feature type="region of interest" description="Disordered" evidence="2">
    <location>
        <begin position="1"/>
        <end position="35"/>
    </location>
</feature>
<sequence length="124" mass="13968">MMERKTEHDEEAGPSRESKPTTQRIPESKNETGDVVDAVLAVAARVEMIEKGESAQQTHTTKQTRGAQQLKLNGEKRSKTKSSKEKSVNVLVAKYDADMREKDNEIENFRLKVSKFETQSASSR</sequence>
<accession>A0A182TS32</accession>
<feature type="compositionally biased region" description="Basic and acidic residues" evidence="2">
    <location>
        <begin position="73"/>
        <end position="86"/>
    </location>
</feature>
<dbReference type="VEuPathDB" id="VectorBase:AMEC007310"/>
<proteinExistence type="predicted"/>
<evidence type="ECO:0000313" key="4">
    <source>
        <dbReference type="Proteomes" id="UP000075902"/>
    </source>
</evidence>
<evidence type="ECO:0000256" key="2">
    <source>
        <dbReference type="SAM" id="MobiDB-lite"/>
    </source>
</evidence>
<keyword evidence="4" id="KW-1185">Reference proteome</keyword>
<organism evidence="3 4">
    <name type="scientific">Anopheles melas</name>
    <dbReference type="NCBI Taxonomy" id="34690"/>
    <lineage>
        <taxon>Eukaryota</taxon>
        <taxon>Metazoa</taxon>
        <taxon>Ecdysozoa</taxon>
        <taxon>Arthropoda</taxon>
        <taxon>Hexapoda</taxon>
        <taxon>Insecta</taxon>
        <taxon>Pterygota</taxon>
        <taxon>Neoptera</taxon>
        <taxon>Endopterygota</taxon>
        <taxon>Diptera</taxon>
        <taxon>Nematocera</taxon>
        <taxon>Culicoidea</taxon>
        <taxon>Culicidae</taxon>
        <taxon>Anophelinae</taxon>
        <taxon>Anopheles</taxon>
    </lineage>
</organism>